<protein>
    <submittedName>
        <fullName evidence="2">Uncharacterized protein</fullName>
    </submittedName>
</protein>
<organism evidence="2 3">
    <name type="scientific">Trypanosoma equiperdum</name>
    <dbReference type="NCBI Taxonomy" id="5694"/>
    <lineage>
        <taxon>Eukaryota</taxon>
        <taxon>Discoba</taxon>
        <taxon>Euglenozoa</taxon>
        <taxon>Kinetoplastea</taxon>
        <taxon>Metakinetoplastina</taxon>
        <taxon>Trypanosomatida</taxon>
        <taxon>Trypanosomatidae</taxon>
        <taxon>Trypanosoma</taxon>
    </lineage>
</organism>
<accession>A0A1G4IHS0</accession>
<feature type="region of interest" description="Disordered" evidence="1">
    <location>
        <begin position="212"/>
        <end position="252"/>
    </location>
</feature>
<dbReference type="VEuPathDB" id="TriTrypDB:TEOVI_000356300"/>
<feature type="compositionally biased region" description="Polar residues" evidence="1">
    <location>
        <begin position="213"/>
        <end position="231"/>
    </location>
</feature>
<dbReference type="EMBL" id="CZPT02001763">
    <property type="protein sequence ID" value="SCU71981.1"/>
    <property type="molecule type" value="Genomic_DNA"/>
</dbReference>
<dbReference type="AlphaFoldDB" id="A0A1G4IHS0"/>
<dbReference type="RefSeq" id="XP_067082553.1">
    <property type="nucleotide sequence ID" value="XM_067226452.1"/>
</dbReference>
<evidence type="ECO:0000313" key="2">
    <source>
        <dbReference type="EMBL" id="SCU71981.1"/>
    </source>
</evidence>
<evidence type="ECO:0000256" key="1">
    <source>
        <dbReference type="SAM" id="MobiDB-lite"/>
    </source>
</evidence>
<reference evidence="2" key="1">
    <citation type="submission" date="2016-09" db="EMBL/GenBank/DDBJ databases">
        <authorList>
            <person name="Hebert L."/>
            <person name="Moumen B."/>
        </authorList>
    </citation>
    <scope>NUCLEOTIDE SEQUENCE [LARGE SCALE GENOMIC DNA]</scope>
    <source>
        <strain evidence="2">OVI</strain>
    </source>
</reference>
<comment type="caution">
    <text evidence="2">The sequence shown here is derived from an EMBL/GenBank/DDBJ whole genome shotgun (WGS) entry which is preliminary data.</text>
</comment>
<dbReference type="Proteomes" id="UP000195570">
    <property type="component" value="Unassembled WGS sequence"/>
</dbReference>
<name>A0A1G4IHS0_TRYEQ</name>
<evidence type="ECO:0000313" key="3">
    <source>
        <dbReference type="Proteomes" id="UP000195570"/>
    </source>
</evidence>
<keyword evidence="3" id="KW-1185">Reference proteome</keyword>
<proteinExistence type="predicted"/>
<feature type="compositionally biased region" description="Basic and acidic residues" evidence="1">
    <location>
        <begin position="233"/>
        <end position="246"/>
    </location>
</feature>
<sequence>MNVSEFLKVWKDVKVCDDVVADGGSGGCNLDIGVPSLSEVDDGDEVPVEYGDVSRDDFGGDDGGCEVFDEAGSFFYGQRSKRRRYDGLKTDSISLCKPREPYACLKTFSTNEGSYDNFVSGDSGRKRVKVQIAGRGKPRKGSLAAVTALREELLRKKTLLDKSCRQEVVDSSTNEEFPTIAEGESTLDELLLSVEDLVPVGNLATIVEKSLAPAQTSSVEDPTLSAVSTEAETPLKVDEPGERKESTGSAPKAGKLSMFARAKLYVSGGDALEGKANIEDFFGKRFTS</sequence>
<dbReference type="GeneID" id="92377503"/>
<gene>
    <name evidence="2" type="ORF">TEOVI_000356300</name>
</gene>